<feature type="signal peptide" evidence="1">
    <location>
        <begin position="1"/>
        <end position="20"/>
    </location>
</feature>
<evidence type="ECO:0000313" key="3">
    <source>
        <dbReference type="Proteomes" id="UP000503096"/>
    </source>
</evidence>
<protein>
    <recommendedName>
        <fullName evidence="4">DUF3558 domain-containing protein</fullName>
    </recommendedName>
</protein>
<evidence type="ECO:0000313" key="2">
    <source>
        <dbReference type="EMBL" id="QJR16006.1"/>
    </source>
</evidence>
<feature type="chain" id="PRO_5026846884" description="DUF3558 domain-containing protein" evidence="1">
    <location>
        <begin position="21"/>
        <end position="159"/>
    </location>
</feature>
<evidence type="ECO:0000256" key="1">
    <source>
        <dbReference type="SAM" id="SignalP"/>
    </source>
</evidence>
<sequence>MRMTIPLFIAAVFAAPSLWAQDAFDACEVFTQADAEAALGTTAAPEPVNPKVKRNPKAPIPTCKYDGFKDGKTVAAIVTFKSGKAESEVQKAFDEHRLAVQTKPMLISGAEAFWSGKTGQMNLRKGKTWIQLSVGVEKVTDRDPDQAKKLAMILERKIQ</sequence>
<dbReference type="RefSeq" id="WP_171163773.1">
    <property type="nucleotide sequence ID" value="NZ_CP053073.1"/>
</dbReference>
<name>A0A6M4H8R5_9PROT</name>
<proteinExistence type="predicted"/>
<dbReference type="AlphaFoldDB" id="A0A6M4H8R5"/>
<gene>
    <name evidence="2" type="ORF">DSM104440_02834</name>
</gene>
<organism evidence="2 3">
    <name type="scientific">Usitatibacter palustris</name>
    <dbReference type="NCBI Taxonomy" id="2732487"/>
    <lineage>
        <taxon>Bacteria</taxon>
        <taxon>Pseudomonadati</taxon>
        <taxon>Pseudomonadota</taxon>
        <taxon>Betaproteobacteria</taxon>
        <taxon>Nitrosomonadales</taxon>
        <taxon>Usitatibacteraceae</taxon>
        <taxon>Usitatibacter</taxon>
    </lineage>
</organism>
<dbReference type="EMBL" id="CP053073">
    <property type="protein sequence ID" value="QJR16006.1"/>
    <property type="molecule type" value="Genomic_DNA"/>
</dbReference>
<dbReference type="InParanoid" id="A0A6M4H8R5"/>
<keyword evidence="3" id="KW-1185">Reference proteome</keyword>
<dbReference type="Proteomes" id="UP000503096">
    <property type="component" value="Chromosome"/>
</dbReference>
<keyword evidence="1" id="KW-0732">Signal</keyword>
<reference evidence="2 3" key="1">
    <citation type="submission" date="2020-04" db="EMBL/GenBank/DDBJ databases">
        <title>Usitatibacter rugosus gen. nov., sp. nov. and Usitatibacter palustris sp. nov., novel members of Usitatibacteraceae fam. nov. within the order Nitrosomonadales isolated from soil.</title>
        <authorList>
            <person name="Huber K.J."/>
            <person name="Neumann-Schaal M."/>
            <person name="Geppert A."/>
            <person name="Luckner M."/>
            <person name="Wanner G."/>
            <person name="Overmann J."/>
        </authorList>
    </citation>
    <scope>NUCLEOTIDE SEQUENCE [LARGE SCALE GENOMIC DNA]</scope>
    <source>
        <strain evidence="2 3">Swamp67</strain>
    </source>
</reference>
<dbReference type="KEGG" id="upl:DSM104440_02834"/>
<evidence type="ECO:0008006" key="4">
    <source>
        <dbReference type="Google" id="ProtNLM"/>
    </source>
</evidence>
<accession>A0A6M4H8R5</accession>